<reference evidence="2" key="1">
    <citation type="journal article" date="2015" name="Genome">
        <title>Whole Genome Sequence of the Non-Microcystin-Producing Microcystis aeruginosa Strain NIES-44.</title>
        <authorList>
            <person name="Okano K."/>
            <person name="Miyata N."/>
            <person name="Ozaki Y."/>
        </authorList>
    </citation>
    <scope>NUCLEOTIDE SEQUENCE [LARGE SCALE GENOMIC DNA]</scope>
    <source>
        <strain evidence="2">NIES-44</strain>
    </source>
</reference>
<comment type="caution">
    <text evidence="1">The sequence shown here is derived from an EMBL/GenBank/DDBJ whole genome shotgun (WGS) entry which is preliminary data.</text>
</comment>
<dbReference type="RefSeq" id="WP_045359203.1">
    <property type="nucleotide sequence ID" value="NZ_BBPA01000039.1"/>
</dbReference>
<evidence type="ECO:0008006" key="3">
    <source>
        <dbReference type="Google" id="ProtNLM"/>
    </source>
</evidence>
<evidence type="ECO:0000313" key="2">
    <source>
        <dbReference type="Proteomes" id="UP000030321"/>
    </source>
</evidence>
<dbReference type="Proteomes" id="UP000030321">
    <property type="component" value="Unassembled WGS sequence"/>
</dbReference>
<name>A0A0A1VW19_MICAE</name>
<dbReference type="EMBL" id="BBPA01000039">
    <property type="protein sequence ID" value="GAL93441.1"/>
    <property type="molecule type" value="Genomic_DNA"/>
</dbReference>
<sequence length="254" mass="27377">MNTKHLATLLGLTSVIVFNPLLSVKAEPVIYIETGGKESLSFDSDGLTVLERIGLSFASVENTDTPALGYDYAFDILPPSSDPSLRGTDWVFSYDEETANYEAISGTTEFIGSVFFNVDQTKLNLPAVLEIGDFSAFFEINTDPNIPQPFFVFLTDTANTGLKVFTTVEPGLPNVDLVDNTWSLEPLGILLTKEFSDFLIAAGATESVEGLQVAVARGDRTFTPFAASVPEPTNLVGIFSIAGLGLIMKLKKSV</sequence>
<proteinExistence type="predicted"/>
<organism evidence="1 2">
    <name type="scientific">Microcystis aeruginosa NIES-44</name>
    <dbReference type="NCBI Taxonomy" id="449439"/>
    <lineage>
        <taxon>Bacteria</taxon>
        <taxon>Bacillati</taxon>
        <taxon>Cyanobacteriota</taxon>
        <taxon>Cyanophyceae</taxon>
        <taxon>Oscillatoriophycideae</taxon>
        <taxon>Chroococcales</taxon>
        <taxon>Microcystaceae</taxon>
        <taxon>Microcystis</taxon>
    </lineage>
</organism>
<accession>A0A0A1VW19</accession>
<protein>
    <recommendedName>
        <fullName evidence="3">PEP-CTERM protein-sorting domain-containing protein</fullName>
    </recommendedName>
</protein>
<evidence type="ECO:0000313" key="1">
    <source>
        <dbReference type="EMBL" id="GAL93441.1"/>
    </source>
</evidence>
<dbReference type="AlphaFoldDB" id="A0A0A1VW19"/>
<gene>
    <name evidence="1" type="ORF">N44_02128</name>
</gene>